<evidence type="ECO:0000313" key="4">
    <source>
        <dbReference type="EMBL" id="KAK7941298.1"/>
    </source>
</evidence>
<name>A0ABR1PW82_9PEZI</name>
<reference evidence="4 5" key="1">
    <citation type="submission" date="2023-01" db="EMBL/GenBank/DDBJ databases">
        <title>Analysis of 21 Apiospora genomes using comparative genomics revels a genus with tremendous synthesis potential of carbohydrate active enzymes and secondary metabolites.</title>
        <authorList>
            <person name="Sorensen T."/>
        </authorList>
    </citation>
    <scope>NUCLEOTIDE SEQUENCE [LARGE SCALE GENOMIC DNA]</scope>
    <source>
        <strain evidence="4 5">CBS 24483</strain>
    </source>
</reference>
<protein>
    <recommendedName>
        <fullName evidence="3">Epoxide hydrolase N-terminal domain-containing protein</fullName>
    </recommendedName>
</protein>
<dbReference type="PIRSF" id="PIRSF001112">
    <property type="entry name" value="Epoxide_hydrolase"/>
    <property type="match status" value="1"/>
</dbReference>
<comment type="caution">
    <text evidence="4">The sequence shown here is derived from an EMBL/GenBank/DDBJ whole genome shotgun (WGS) entry which is preliminary data.</text>
</comment>
<dbReference type="InterPro" id="IPR010497">
    <property type="entry name" value="Epoxide_hydro_N"/>
</dbReference>
<dbReference type="Proteomes" id="UP001391051">
    <property type="component" value="Unassembled WGS sequence"/>
</dbReference>
<proteinExistence type="inferred from homology"/>
<dbReference type="Pfam" id="PF06441">
    <property type="entry name" value="EHN"/>
    <property type="match status" value="1"/>
</dbReference>
<accession>A0ABR1PW82</accession>
<evidence type="ECO:0000256" key="2">
    <source>
        <dbReference type="ARBA" id="ARBA00022801"/>
    </source>
</evidence>
<dbReference type="RefSeq" id="XP_066694050.1">
    <property type="nucleotide sequence ID" value="XM_066849907.1"/>
</dbReference>
<dbReference type="PANTHER" id="PTHR21661:SF79">
    <property type="entry name" value="EPOXIDE HYDROLASE"/>
    <property type="match status" value="1"/>
</dbReference>
<dbReference type="InterPro" id="IPR000639">
    <property type="entry name" value="Epox_hydrolase-like"/>
</dbReference>
<dbReference type="Gene3D" id="3.40.50.1820">
    <property type="entry name" value="alpha/beta hydrolase"/>
    <property type="match status" value="1"/>
</dbReference>
<evidence type="ECO:0000313" key="5">
    <source>
        <dbReference type="Proteomes" id="UP001391051"/>
    </source>
</evidence>
<dbReference type="PANTHER" id="PTHR21661">
    <property type="entry name" value="EPOXIDE HYDROLASE 1-RELATED"/>
    <property type="match status" value="1"/>
</dbReference>
<dbReference type="InterPro" id="IPR029058">
    <property type="entry name" value="AB_hydrolase_fold"/>
</dbReference>
<dbReference type="EMBL" id="JAQQWE010000009">
    <property type="protein sequence ID" value="KAK7941298.1"/>
    <property type="molecule type" value="Genomic_DNA"/>
</dbReference>
<organism evidence="4 5">
    <name type="scientific">Apiospora aurea</name>
    <dbReference type="NCBI Taxonomy" id="335848"/>
    <lineage>
        <taxon>Eukaryota</taxon>
        <taxon>Fungi</taxon>
        <taxon>Dikarya</taxon>
        <taxon>Ascomycota</taxon>
        <taxon>Pezizomycotina</taxon>
        <taxon>Sordariomycetes</taxon>
        <taxon>Xylariomycetidae</taxon>
        <taxon>Amphisphaeriales</taxon>
        <taxon>Apiosporaceae</taxon>
        <taxon>Apiospora</taxon>
    </lineage>
</organism>
<dbReference type="GeneID" id="92082969"/>
<gene>
    <name evidence="4" type="ORF">PG986_013685</name>
</gene>
<evidence type="ECO:0000259" key="3">
    <source>
        <dbReference type="Pfam" id="PF06441"/>
    </source>
</evidence>
<keyword evidence="5" id="KW-1185">Reference proteome</keyword>
<sequence length="394" mass="45235">MSQSLDIRAFDPTIPKSEVDRLWRKLEDTRLPESPIVPDAGVDYGPPLEWVHKLFKKWLNEFNWGDAQKRINSWRHYTAQIEEKSIHFLHEPAKRGKEGAIPLLLVHGWPGTWFEFSRVIDLLANPEHGEQAYHVVLPSLPGFTWSSAPGRDWTLQDTARIFDKLMRGLGYQTYVTQRGDWGHFVVRELGARYSQSCKAIHTNMCPAVPDVPRDEWTDREVAAQAKIEWFLAGHIGYGLEMRTRPQTIGIAILDSPLGVLMWMGEKYHELVDPKYHDLEDRDFVDDICTTLCLYLFTPPSILTSALCYASNISHDEYPLFVRKPENFIKVPFGFSSYIYDGAPVSQRAAATTGNCRWFKEYNHGGHFPAMESSEEFADDLRDCFAKLLQIEPDA</sequence>
<evidence type="ECO:0000256" key="1">
    <source>
        <dbReference type="ARBA" id="ARBA00010088"/>
    </source>
</evidence>
<dbReference type="SUPFAM" id="SSF53474">
    <property type="entry name" value="alpha/beta-Hydrolases"/>
    <property type="match status" value="1"/>
</dbReference>
<feature type="domain" description="Epoxide hydrolase N-terminal" evidence="3">
    <location>
        <begin position="7"/>
        <end position="116"/>
    </location>
</feature>
<keyword evidence="2" id="KW-0378">Hydrolase</keyword>
<comment type="similarity">
    <text evidence="1">Belongs to the peptidase S33 family.</text>
</comment>
<dbReference type="InterPro" id="IPR016292">
    <property type="entry name" value="Epoxide_hydrolase"/>
</dbReference>
<dbReference type="PRINTS" id="PR00412">
    <property type="entry name" value="EPOXHYDRLASE"/>
</dbReference>